<dbReference type="InterPro" id="IPR053389">
    <property type="entry name" value="Pyruvate_synthase_PorD"/>
</dbReference>
<keyword evidence="6" id="KW-0677">Repeat</keyword>
<proteinExistence type="predicted"/>
<name>A0A523QJ13_UNCAE</name>
<evidence type="ECO:0000313" key="15">
    <source>
        <dbReference type="Proteomes" id="UP000320781"/>
    </source>
</evidence>
<keyword evidence="7" id="KW-0249">Electron transport</keyword>
<dbReference type="Proteomes" id="UP000320781">
    <property type="component" value="Unassembled WGS sequence"/>
</dbReference>
<dbReference type="InterPro" id="IPR017900">
    <property type="entry name" value="4Fe4S_Fe_S_CS"/>
</dbReference>
<feature type="domain" description="4Fe-4S ferredoxin-type" evidence="13">
    <location>
        <begin position="62"/>
        <end position="91"/>
    </location>
</feature>
<dbReference type="NCBIfam" id="NF040684">
    <property type="entry name" value="PorD_Arch"/>
    <property type="match status" value="1"/>
</dbReference>
<evidence type="ECO:0000256" key="12">
    <source>
        <dbReference type="ARBA" id="ARBA00044818"/>
    </source>
</evidence>
<evidence type="ECO:0000256" key="2">
    <source>
        <dbReference type="ARBA" id="ARBA00011595"/>
    </source>
</evidence>
<dbReference type="AlphaFoldDB" id="A0A523QJ13"/>
<evidence type="ECO:0000256" key="10">
    <source>
        <dbReference type="ARBA" id="ARBA00044788"/>
    </source>
</evidence>
<organism evidence="14 15">
    <name type="scientific">Aerophobetes bacterium</name>
    <dbReference type="NCBI Taxonomy" id="2030807"/>
    <lineage>
        <taxon>Bacteria</taxon>
        <taxon>Candidatus Aerophobota</taxon>
    </lineage>
</organism>
<dbReference type="InterPro" id="IPR011898">
    <property type="entry name" value="PorD_KorD"/>
</dbReference>
<keyword evidence="9" id="KW-0411">Iron-sulfur</keyword>
<comment type="subunit">
    <text evidence="2">Heterotetramer of one alpha, one beta, one delta and one gamma chain.</text>
</comment>
<sequence length="102" mass="11791">MKEKGWKDIPLGGLILEAGNAERYKTGSWRTFRPIWDEEVCIQCLRCWIYCPDNSIVVREEKMVDINYDYCKGCGICSTECPVEAIKMMEEGECLAKKREGE</sequence>
<dbReference type="GO" id="GO:0046872">
    <property type="term" value="F:metal ion binding"/>
    <property type="evidence" value="ECO:0007669"/>
    <property type="project" value="UniProtKB-KW"/>
</dbReference>
<dbReference type="PROSITE" id="PS00198">
    <property type="entry name" value="4FE4S_FER_1"/>
    <property type="match status" value="1"/>
</dbReference>
<dbReference type="Pfam" id="PF14697">
    <property type="entry name" value="Fer4_21"/>
    <property type="match status" value="1"/>
</dbReference>
<evidence type="ECO:0000256" key="11">
    <source>
        <dbReference type="ARBA" id="ARBA00044816"/>
    </source>
</evidence>
<keyword evidence="3" id="KW-0813">Transport</keyword>
<accession>A0A523QJ13</accession>
<keyword evidence="8" id="KW-0408">Iron</keyword>
<dbReference type="GO" id="GO:0051539">
    <property type="term" value="F:4 iron, 4 sulfur cluster binding"/>
    <property type="evidence" value="ECO:0007669"/>
    <property type="project" value="UniProtKB-KW"/>
</dbReference>
<evidence type="ECO:0000256" key="5">
    <source>
        <dbReference type="ARBA" id="ARBA00022723"/>
    </source>
</evidence>
<evidence type="ECO:0000256" key="3">
    <source>
        <dbReference type="ARBA" id="ARBA00022448"/>
    </source>
</evidence>
<dbReference type="PROSITE" id="PS51379">
    <property type="entry name" value="4FE4S_FER_2"/>
    <property type="match status" value="2"/>
</dbReference>
<dbReference type="InterPro" id="IPR017896">
    <property type="entry name" value="4Fe4S_Fe-S-bd"/>
</dbReference>
<gene>
    <name evidence="14" type="ORF">E3J95_03995</name>
</gene>
<evidence type="ECO:0000256" key="9">
    <source>
        <dbReference type="ARBA" id="ARBA00023014"/>
    </source>
</evidence>
<reference evidence="14 15" key="1">
    <citation type="submission" date="2019-03" db="EMBL/GenBank/DDBJ databases">
        <title>Metabolic potential of uncultured bacteria and archaea associated with petroleum seepage in deep-sea sediments.</title>
        <authorList>
            <person name="Dong X."/>
            <person name="Hubert C."/>
        </authorList>
    </citation>
    <scope>NUCLEOTIDE SEQUENCE [LARGE SCALE GENOMIC DNA]</scope>
    <source>
        <strain evidence="14">E44_bin92</strain>
    </source>
</reference>
<keyword evidence="5" id="KW-0479">Metal-binding</keyword>
<comment type="caution">
    <text evidence="14">The sequence shown here is derived from an EMBL/GenBank/DDBJ whole genome shotgun (WGS) entry which is preliminary data.</text>
</comment>
<evidence type="ECO:0000256" key="8">
    <source>
        <dbReference type="ARBA" id="ARBA00023004"/>
    </source>
</evidence>
<dbReference type="GO" id="GO:0016625">
    <property type="term" value="F:oxidoreductase activity, acting on the aldehyde or oxo group of donors, iron-sulfur protein as acceptor"/>
    <property type="evidence" value="ECO:0007669"/>
    <property type="project" value="InterPro"/>
</dbReference>
<dbReference type="EMBL" id="SOKU01000194">
    <property type="protein sequence ID" value="TES85618.1"/>
    <property type="molecule type" value="Genomic_DNA"/>
</dbReference>
<evidence type="ECO:0000256" key="7">
    <source>
        <dbReference type="ARBA" id="ARBA00022982"/>
    </source>
</evidence>
<comment type="cofactor">
    <cofactor evidence="1">
        <name>[4Fe-4S] cluster</name>
        <dbReference type="ChEBI" id="CHEBI:49883"/>
    </cofactor>
</comment>
<dbReference type="Gene3D" id="3.30.70.20">
    <property type="match status" value="1"/>
</dbReference>
<evidence type="ECO:0000313" key="14">
    <source>
        <dbReference type="EMBL" id="TES85618.1"/>
    </source>
</evidence>
<dbReference type="PANTHER" id="PTHR43724:SF1">
    <property type="entry name" value="PYRUVATE SYNTHASE SUBUNIT PORD"/>
    <property type="match status" value="1"/>
</dbReference>
<feature type="domain" description="4Fe-4S ferredoxin-type" evidence="13">
    <location>
        <begin position="32"/>
        <end position="61"/>
    </location>
</feature>
<evidence type="ECO:0000256" key="4">
    <source>
        <dbReference type="ARBA" id="ARBA00022485"/>
    </source>
</evidence>
<evidence type="ECO:0000259" key="13">
    <source>
        <dbReference type="PROSITE" id="PS51379"/>
    </source>
</evidence>
<dbReference type="PANTHER" id="PTHR43724">
    <property type="entry name" value="PYRUVATE SYNTHASE SUBUNIT PORD"/>
    <property type="match status" value="1"/>
</dbReference>
<evidence type="ECO:0000256" key="6">
    <source>
        <dbReference type="ARBA" id="ARBA00022737"/>
    </source>
</evidence>
<dbReference type="SUPFAM" id="SSF54862">
    <property type="entry name" value="4Fe-4S ferredoxins"/>
    <property type="match status" value="1"/>
</dbReference>
<protein>
    <recommendedName>
        <fullName evidence="10">Pyruvate synthase subunit PorD</fullName>
    </recommendedName>
    <alternativeName>
        <fullName evidence="12">Pyruvate oxidoreductase delta chain</fullName>
    </alternativeName>
    <alternativeName>
        <fullName evidence="11">Pyruvic-ferredoxin oxidoreductase subunit delta</fullName>
    </alternativeName>
</protein>
<dbReference type="NCBIfam" id="TIGR02179">
    <property type="entry name" value="PorD_KorD"/>
    <property type="match status" value="1"/>
</dbReference>
<keyword evidence="4" id="KW-0004">4Fe-4S</keyword>
<evidence type="ECO:0000256" key="1">
    <source>
        <dbReference type="ARBA" id="ARBA00001966"/>
    </source>
</evidence>